<feature type="coiled-coil region" evidence="1">
    <location>
        <begin position="55"/>
        <end position="212"/>
    </location>
</feature>
<dbReference type="EMBL" id="JANEYF010000180">
    <property type="protein sequence ID" value="KAJ8971639.1"/>
    <property type="molecule type" value="Genomic_DNA"/>
</dbReference>
<protein>
    <submittedName>
        <fullName evidence="2">Uncharacterized protein</fullName>
    </submittedName>
</protein>
<evidence type="ECO:0000313" key="3">
    <source>
        <dbReference type="Proteomes" id="UP001162156"/>
    </source>
</evidence>
<evidence type="ECO:0000313" key="2">
    <source>
        <dbReference type="EMBL" id="KAJ8971639.1"/>
    </source>
</evidence>
<organism evidence="2 3">
    <name type="scientific">Rhamnusium bicolor</name>
    <dbReference type="NCBI Taxonomy" id="1586634"/>
    <lineage>
        <taxon>Eukaryota</taxon>
        <taxon>Metazoa</taxon>
        <taxon>Ecdysozoa</taxon>
        <taxon>Arthropoda</taxon>
        <taxon>Hexapoda</taxon>
        <taxon>Insecta</taxon>
        <taxon>Pterygota</taxon>
        <taxon>Neoptera</taxon>
        <taxon>Endopterygota</taxon>
        <taxon>Coleoptera</taxon>
        <taxon>Polyphaga</taxon>
        <taxon>Cucujiformia</taxon>
        <taxon>Chrysomeloidea</taxon>
        <taxon>Cerambycidae</taxon>
        <taxon>Lepturinae</taxon>
        <taxon>Rhagiini</taxon>
        <taxon>Rhamnusium</taxon>
    </lineage>
</organism>
<dbReference type="AlphaFoldDB" id="A0AAV8ZUE7"/>
<comment type="caution">
    <text evidence="2">The sequence shown here is derived from an EMBL/GenBank/DDBJ whole genome shotgun (WGS) entry which is preliminary data.</text>
</comment>
<dbReference type="Proteomes" id="UP001162156">
    <property type="component" value="Unassembled WGS sequence"/>
</dbReference>
<accession>A0AAV8ZUE7</accession>
<reference evidence="2" key="1">
    <citation type="journal article" date="2023" name="Insect Mol. Biol.">
        <title>Genome sequencing provides insights into the evolution of gene families encoding plant cell wall-degrading enzymes in longhorned beetles.</title>
        <authorList>
            <person name="Shin N.R."/>
            <person name="Okamura Y."/>
            <person name="Kirsch R."/>
            <person name="Pauchet Y."/>
        </authorList>
    </citation>
    <scope>NUCLEOTIDE SEQUENCE</scope>
    <source>
        <strain evidence="2">RBIC_L_NR</strain>
    </source>
</reference>
<keyword evidence="1" id="KW-0175">Coiled coil</keyword>
<evidence type="ECO:0000256" key="1">
    <source>
        <dbReference type="SAM" id="Coils"/>
    </source>
</evidence>
<sequence>MSTDIKSTNSPDKSVVLENANRHKKIKHLKAPPAGLNDYEKLEQKQQSVELLKSAQDLEKLLHKVNAHSDRLEIKHPEKNITETFTILTRKLEEEHKRSEEANEALRKLREDDEKIRIKREDHRYEAAVNRSGNDKDRLKQTISDLENDNIKLKKEMIEELNEANRAKRVSVDTEIALQHISEAYENKRREAMQLTLQLEDAERIIKSFRDQFEPRY</sequence>
<keyword evidence="3" id="KW-1185">Reference proteome</keyword>
<gene>
    <name evidence="2" type="ORF">NQ314_000602</name>
</gene>
<name>A0AAV8ZUE7_9CUCU</name>
<proteinExistence type="predicted"/>